<keyword evidence="4" id="KW-1185">Reference proteome</keyword>
<dbReference type="EMBL" id="ML220116">
    <property type="protein sequence ID" value="TGZ82100.1"/>
    <property type="molecule type" value="Genomic_DNA"/>
</dbReference>
<dbReference type="Proteomes" id="UP000298138">
    <property type="component" value="Unassembled WGS sequence"/>
</dbReference>
<accession>A0A4S2MZA7</accession>
<dbReference type="InterPro" id="IPR028095">
    <property type="entry name" value="Mso1_N_dom"/>
</dbReference>
<protein>
    <recommendedName>
        <fullName evidence="2">Mso1 N-terminal domain-containing protein</fullName>
    </recommendedName>
</protein>
<proteinExistence type="predicted"/>
<evidence type="ECO:0000259" key="2">
    <source>
        <dbReference type="Pfam" id="PF14475"/>
    </source>
</evidence>
<feature type="compositionally biased region" description="Polar residues" evidence="1">
    <location>
        <begin position="72"/>
        <end position="90"/>
    </location>
</feature>
<evidence type="ECO:0000313" key="3">
    <source>
        <dbReference type="EMBL" id="TGZ82100.1"/>
    </source>
</evidence>
<feature type="compositionally biased region" description="Polar residues" evidence="1">
    <location>
        <begin position="130"/>
        <end position="147"/>
    </location>
</feature>
<feature type="region of interest" description="Disordered" evidence="1">
    <location>
        <begin position="47"/>
        <end position="218"/>
    </location>
</feature>
<dbReference type="Pfam" id="PF14475">
    <property type="entry name" value="Mso1_Sec1_bdg"/>
    <property type="match status" value="1"/>
</dbReference>
<evidence type="ECO:0000256" key="1">
    <source>
        <dbReference type="SAM" id="MobiDB-lite"/>
    </source>
</evidence>
<feature type="domain" description="Mso1 N-terminal" evidence="2">
    <location>
        <begin position="23"/>
        <end position="54"/>
    </location>
</feature>
<sequence>MSYFTNLLTATKTRYAAFRTDLDTDGDTEDDSHISRVLRTYYQERPELPYPDWLGPPPTTHSPSPNSPVTGSLRSSYGRNSHAQNHSPASLSDIWDAPPQPGRVGGMNGRGGGGPQQQLPPPGQRYRVSEPQQTVSTPPQTVMSAQQRLKERLWGGRSSPAAQTQHHPPPPREERPYVGAGMPWDDGDGGMGYQAPAYYGGGREDRGQRDSGWSRGYR</sequence>
<feature type="compositionally biased region" description="Gly residues" evidence="1">
    <location>
        <begin position="103"/>
        <end position="115"/>
    </location>
</feature>
<name>A0A4S2MZA7_9PEZI</name>
<evidence type="ECO:0000313" key="4">
    <source>
        <dbReference type="Proteomes" id="UP000298138"/>
    </source>
</evidence>
<reference evidence="3 4" key="1">
    <citation type="submission" date="2019-04" db="EMBL/GenBank/DDBJ databases">
        <title>Comparative genomics and transcriptomics to analyze fruiting body development in filamentous ascomycetes.</title>
        <authorList>
            <consortium name="DOE Joint Genome Institute"/>
            <person name="Lutkenhaus R."/>
            <person name="Traeger S."/>
            <person name="Breuer J."/>
            <person name="Kuo A."/>
            <person name="Lipzen A."/>
            <person name="Pangilinan J."/>
            <person name="Dilworth D."/>
            <person name="Sandor L."/>
            <person name="Poggeler S."/>
            <person name="Barry K."/>
            <person name="Grigoriev I.V."/>
            <person name="Nowrousian M."/>
        </authorList>
    </citation>
    <scope>NUCLEOTIDE SEQUENCE [LARGE SCALE GENOMIC DNA]</scope>
    <source>
        <strain evidence="3 4">CBS 389.68</strain>
    </source>
</reference>
<gene>
    <name evidence="3" type="ORF">EX30DRAFT_340000</name>
</gene>
<dbReference type="InParanoid" id="A0A4S2MZA7"/>
<dbReference type="AlphaFoldDB" id="A0A4S2MZA7"/>
<organism evidence="3 4">
    <name type="scientific">Ascodesmis nigricans</name>
    <dbReference type="NCBI Taxonomy" id="341454"/>
    <lineage>
        <taxon>Eukaryota</taxon>
        <taxon>Fungi</taxon>
        <taxon>Dikarya</taxon>
        <taxon>Ascomycota</taxon>
        <taxon>Pezizomycotina</taxon>
        <taxon>Pezizomycetes</taxon>
        <taxon>Pezizales</taxon>
        <taxon>Ascodesmidaceae</taxon>
        <taxon>Ascodesmis</taxon>
    </lineage>
</organism>
<feature type="compositionally biased region" description="Low complexity" evidence="1">
    <location>
        <begin position="61"/>
        <end position="70"/>
    </location>
</feature>
<dbReference type="OrthoDB" id="2683368at2759"/>